<dbReference type="GO" id="GO:0016887">
    <property type="term" value="F:ATP hydrolysis activity"/>
    <property type="evidence" value="ECO:0007669"/>
    <property type="project" value="InterPro"/>
</dbReference>
<dbReference type="InterPro" id="IPR003959">
    <property type="entry name" value="ATPase_AAA_core"/>
</dbReference>
<dbReference type="GO" id="GO:0005524">
    <property type="term" value="F:ATP binding"/>
    <property type="evidence" value="ECO:0007669"/>
    <property type="project" value="UniProtKB-KW"/>
</dbReference>
<comment type="similarity">
    <text evidence="1">Belongs to the AAA ATPase family.</text>
</comment>
<keyword evidence="2" id="KW-0547">Nucleotide-binding</keyword>
<accession>A0A068Z7M3</accession>
<dbReference type="SUPFAM" id="SSF52540">
    <property type="entry name" value="P-loop containing nucleoside triphosphate hydrolases"/>
    <property type="match status" value="1"/>
</dbReference>
<dbReference type="AlphaFoldDB" id="A0A068Z7M3"/>
<dbReference type="RefSeq" id="WP_040264662.1">
    <property type="nucleotide sequence ID" value="NZ_CP050855.1"/>
</dbReference>
<dbReference type="InterPro" id="IPR027417">
    <property type="entry name" value="P-loop_NTPase"/>
</dbReference>
<evidence type="ECO:0000256" key="2">
    <source>
        <dbReference type="ARBA" id="ARBA00022741"/>
    </source>
</evidence>
<dbReference type="InterPro" id="IPR050221">
    <property type="entry name" value="26S_Proteasome_ATPase"/>
</dbReference>
<proteinExistence type="inferred from homology"/>
<gene>
    <name evidence="5" type="ORF">SYMBAF_01990</name>
</gene>
<dbReference type="Gene3D" id="3.40.50.300">
    <property type="entry name" value="P-loop containing nucleotide triphosphate hydrolases"/>
    <property type="match status" value="1"/>
</dbReference>
<dbReference type="SMART" id="SM00382">
    <property type="entry name" value="AAA"/>
    <property type="match status" value="1"/>
</dbReference>
<evidence type="ECO:0000259" key="4">
    <source>
        <dbReference type="SMART" id="SM00382"/>
    </source>
</evidence>
<evidence type="ECO:0000313" key="6">
    <source>
        <dbReference type="Proteomes" id="UP000042738"/>
    </source>
</evidence>
<dbReference type="CDD" id="cd19481">
    <property type="entry name" value="RecA-like_protease"/>
    <property type="match status" value="1"/>
</dbReference>
<evidence type="ECO:0000256" key="3">
    <source>
        <dbReference type="ARBA" id="ARBA00022840"/>
    </source>
</evidence>
<feature type="domain" description="AAA+ ATPase" evidence="4">
    <location>
        <begin position="122"/>
        <end position="254"/>
    </location>
</feature>
<dbReference type="EMBL" id="CP050855">
    <property type="protein sequence ID" value="QLH61953.1"/>
    <property type="molecule type" value="Genomic_DNA"/>
</dbReference>
<dbReference type="InterPro" id="IPR003593">
    <property type="entry name" value="AAA+_ATPase"/>
</dbReference>
<dbReference type="PANTHER" id="PTHR23073">
    <property type="entry name" value="26S PROTEASOME REGULATORY SUBUNIT"/>
    <property type="match status" value="1"/>
</dbReference>
<dbReference type="STRING" id="138074.SYMBAF_180032"/>
<sequence length="371" mass="41691">MELDLASIIKLSLEGNDKDLRLYLAKHVRSLRKSDPLLASKVEELLKLHPARSHNVMRKEPHSFEFTGTASDDVVPQTLLKMQPAIENREPPLLQGQVKSQLEHVLLEREKSALLVRHGLVPTKSLIFSGPPGVGKTMTAQWLSQKLGLPLYTLDLTTVMSSFLGKTGSNLRSVIDFAKSHPSILLLDEIDAIAKKRTDESDVGELKRLVTIMLQELEDWPVSGLLIAATNHPDLVDPALWRRFDLEVTFKLPNDSQVADAVKRFAGDDFVVLAPWYDLLKESFRGQSFSNIKREISQLRRLHILRPEHFETDLIAQLDFDAGSKTKAEKISFAVKLVSQYGLTQQKAAKIANVSRETIRKRLTAKEIING</sequence>
<organism evidence="5 6">
    <name type="scientific">Serratia symbiotica</name>
    <dbReference type="NCBI Taxonomy" id="138074"/>
    <lineage>
        <taxon>Bacteria</taxon>
        <taxon>Pseudomonadati</taxon>
        <taxon>Pseudomonadota</taxon>
        <taxon>Gammaproteobacteria</taxon>
        <taxon>Enterobacterales</taxon>
        <taxon>Yersiniaceae</taxon>
        <taxon>Serratia</taxon>
    </lineage>
</organism>
<evidence type="ECO:0000256" key="1">
    <source>
        <dbReference type="ARBA" id="ARBA00006914"/>
    </source>
</evidence>
<evidence type="ECO:0000313" key="5">
    <source>
        <dbReference type="EMBL" id="QLH61953.1"/>
    </source>
</evidence>
<reference evidence="5 6" key="1">
    <citation type="journal article" date="2014" name="Genome Announc.">
        <title>Whole-Genome Sequence of Serratia symbiotica Strain CWBI-2.3T, a Free-Living Symbiont of the Black Bean Aphid Aphis fabae.</title>
        <authorList>
            <person name="Foray V."/>
            <person name="Grigorescu A.S."/>
            <person name="Sabri A."/>
            <person name="Haubruge E."/>
            <person name="Lognay G."/>
            <person name="Francis F."/>
            <person name="Fauconnier M.L."/>
            <person name="Hance T."/>
            <person name="Thonart P."/>
        </authorList>
    </citation>
    <scope>NUCLEOTIDE SEQUENCE [LARGE SCALE GENOMIC DNA]</scope>
    <source>
        <strain evidence="5">CWBI-2.3</strain>
    </source>
</reference>
<dbReference type="Proteomes" id="UP000042738">
    <property type="component" value="Chromosome"/>
</dbReference>
<keyword evidence="3" id="KW-0067">ATP-binding</keyword>
<name>A0A068Z7M3_9GAMM</name>
<protein>
    <submittedName>
        <fullName evidence="5">AAA family ATPase</fullName>
    </submittedName>
</protein>
<dbReference type="Pfam" id="PF00004">
    <property type="entry name" value="AAA"/>
    <property type="match status" value="1"/>
</dbReference>
<dbReference type="GeneID" id="93735295"/>